<feature type="region of interest" description="Disordered" evidence="1">
    <location>
        <begin position="26"/>
        <end position="86"/>
    </location>
</feature>
<feature type="region of interest" description="Disordered" evidence="1">
    <location>
        <begin position="262"/>
        <end position="302"/>
    </location>
</feature>
<dbReference type="Proteomes" id="UP000095280">
    <property type="component" value="Unplaced"/>
</dbReference>
<feature type="compositionally biased region" description="Polar residues" evidence="1">
    <location>
        <begin position="262"/>
        <end position="271"/>
    </location>
</feature>
<name>A0A1I8F5T8_9PLAT</name>
<organism evidence="2 3">
    <name type="scientific">Macrostomum lignano</name>
    <dbReference type="NCBI Taxonomy" id="282301"/>
    <lineage>
        <taxon>Eukaryota</taxon>
        <taxon>Metazoa</taxon>
        <taxon>Spiralia</taxon>
        <taxon>Lophotrochozoa</taxon>
        <taxon>Platyhelminthes</taxon>
        <taxon>Rhabditophora</taxon>
        <taxon>Macrostomorpha</taxon>
        <taxon>Macrostomida</taxon>
        <taxon>Macrostomidae</taxon>
        <taxon>Macrostomum</taxon>
    </lineage>
</organism>
<protein>
    <submittedName>
        <fullName evidence="3">Uncharacterized protein</fullName>
    </submittedName>
</protein>
<reference evidence="3" key="1">
    <citation type="submission" date="2016-11" db="UniProtKB">
        <authorList>
            <consortium name="WormBaseParasite"/>
        </authorList>
    </citation>
    <scope>IDENTIFICATION</scope>
</reference>
<accession>A0A1I8F5T8</accession>
<sequence length="302" mass="33266">MATASQYEIVENFEIDIQTQRAVLKSSRATVGAAAEASGSLRGRSGKRLRRPSAKDAHVDARNSPQDRRQPPFSRPLRAPPPPPTSTSFCCASGFVGTTMASRRCREMGDAARGDPACATQLRRETSLQILYEYLAEASVVFSKVFPSWMHSIIQNMLCTEEPSQQQQLSYLQSIGFGGLWRFSGQFTKANQNKGHAEHFVNLWEAMVETCLPFRRLRIRAQRRRHPTFPACWSLAASGGSGGCNCSSSLSSPSVGSLQTAAADSALNSDGPSVGRRRIFPDHVPERCNSSSRQSRRPLHHR</sequence>
<evidence type="ECO:0000256" key="1">
    <source>
        <dbReference type="SAM" id="MobiDB-lite"/>
    </source>
</evidence>
<keyword evidence="2" id="KW-1185">Reference proteome</keyword>
<feature type="compositionally biased region" description="Basic and acidic residues" evidence="1">
    <location>
        <begin position="53"/>
        <end position="70"/>
    </location>
</feature>
<evidence type="ECO:0000313" key="2">
    <source>
        <dbReference type="Proteomes" id="UP000095280"/>
    </source>
</evidence>
<dbReference type="AlphaFoldDB" id="A0A1I8F5T8"/>
<dbReference type="WBParaSite" id="maker-unitig_21621-snap-gene-0.2-mRNA-1">
    <property type="protein sequence ID" value="maker-unitig_21621-snap-gene-0.2-mRNA-1"/>
    <property type="gene ID" value="maker-unitig_21621-snap-gene-0.2"/>
</dbReference>
<evidence type="ECO:0000313" key="3">
    <source>
        <dbReference type="WBParaSite" id="maker-unitig_21621-snap-gene-0.2-mRNA-1"/>
    </source>
</evidence>
<proteinExistence type="predicted"/>